<evidence type="ECO:0000256" key="2">
    <source>
        <dbReference type="ARBA" id="ARBA00022723"/>
    </source>
</evidence>
<evidence type="ECO:0000256" key="8">
    <source>
        <dbReference type="RuleBase" id="RU000672"/>
    </source>
</evidence>
<keyword evidence="9" id="KW-0732">Signal</keyword>
<evidence type="ECO:0000256" key="9">
    <source>
        <dbReference type="SAM" id="SignalP"/>
    </source>
</evidence>
<keyword evidence="4 8" id="KW-0560">Oxidoreductase</keyword>
<evidence type="ECO:0000256" key="4">
    <source>
        <dbReference type="ARBA" id="ARBA00023002"/>
    </source>
</evidence>
<dbReference type="GO" id="GO:0008131">
    <property type="term" value="F:primary methylamine oxidase activity"/>
    <property type="evidence" value="ECO:0007669"/>
    <property type="project" value="InterPro"/>
</dbReference>
<evidence type="ECO:0000313" key="12">
    <source>
        <dbReference type="EMBL" id="KAK9792275.1"/>
    </source>
</evidence>
<comment type="caution">
    <text evidence="12">The sequence shown here is derived from an EMBL/GenBank/DDBJ whole genome shotgun (WGS) entry which is preliminary data.</text>
</comment>
<proteinExistence type="inferred from homology"/>
<dbReference type="Gene3D" id="3.10.450.40">
    <property type="match status" value="2"/>
</dbReference>
<evidence type="ECO:0000313" key="13">
    <source>
        <dbReference type="Proteomes" id="UP001465755"/>
    </source>
</evidence>
<dbReference type="Pfam" id="PF01179">
    <property type="entry name" value="Cu_amine_oxid"/>
    <property type="match status" value="1"/>
</dbReference>
<comment type="PTM">
    <text evidence="7 8">Topaquinone (TPQ) is generated by copper-dependent autoxidation of a specific tyrosyl residue.</text>
</comment>
<feature type="signal peptide" evidence="9">
    <location>
        <begin position="1"/>
        <end position="24"/>
    </location>
</feature>
<dbReference type="PRINTS" id="PR00766">
    <property type="entry name" value="CUDAOXIDASE"/>
</dbReference>
<feature type="domain" description="Copper amine oxidase catalytic" evidence="10">
    <location>
        <begin position="357"/>
        <end position="775"/>
    </location>
</feature>
<dbReference type="InterPro" id="IPR036460">
    <property type="entry name" value="Cu_amine_oxidase_C_sf"/>
</dbReference>
<dbReference type="InterPro" id="IPR015800">
    <property type="entry name" value="Cu_amine_oxidase_N2"/>
</dbReference>
<evidence type="ECO:0000256" key="7">
    <source>
        <dbReference type="PIRSR" id="PIRSR600269-51"/>
    </source>
</evidence>
<organism evidence="12 13">
    <name type="scientific">Symbiochloris irregularis</name>
    <dbReference type="NCBI Taxonomy" id="706552"/>
    <lineage>
        <taxon>Eukaryota</taxon>
        <taxon>Viridiplantae</taxon>
        <taxon>Chlorophyta</taxon>
        <taxon>core chlorophytes</taxon>
        <taxon>Trebouxiophyceae</taxon>
        <taxon>Trebouxiales</taxon>
        <taxon>Trebouxiaceae</taxon>
        <taxon>Symbiochloris</taxon>
    </lineage>
</organism>
<evidence type="ECO:0000259" key="11">
    <source>
        <dbReference type="Pfam" id="PF02727"/>
    </source>
</evidence>
<dbReference type="GO" id="GO:0009308">
    <property type="term" value="P:amine metabolic process"/>
    <property type="evidence" value="ECO:0007669"/>
    <property type="project" value="UniProtKB-UniRule"/>
</dbReference>
<dbReference type="InterPro" id="IPR000269">
    <property type="entry name" value="Cu_amine_oxidase"/>
</dbReference>
<keyword evidence="5 8" id="KW-0186">Copper</keyword>
<keyword evidence="3 6" id="KW-0801">TPQ</keyword>
<dbReference type="GO" id="GO:0048038">
    <property type="term" value="F:quinone binding"/>
    <property type="evidence" value="ECO:0007669"/>
    <property type="project" value="InterPro"/>
</dbReference>
<evidence type="ECO:0000259" key="10">
    <source>
        <dbReference type="Pfam" id="PF01179"/>
    </source>
</evidence>
<dbReference type="PANTHER" id="PTHR10638:SF20">
    <property type="entry name" value="AMINE OXIDASE"/>
    <property type="match status" value="1"/>
</dbReference>
<protein>
    <recommendedName>
        <fullName evidence="8">Amine oxidase</fullName>
        <ecNumber evidence="8">1.4.3.-</ecNumber>
    </recommendedName>
</protein>
<feature type="domain" description="Copper amine oxidase N2-terminal" evidence="11">
    <location>
        <begin position="113"/>
        <end position="171"/>
    </location>
</feature>
<dbReference type="EC" id="1.4.3.-" evidence="8"/>
<comment type="similarity">
    <text evidence="1 8">Belongs to the copper/topaquinone oxidase family.</text>
</comment>
<reference evidence="12 13" key="1">
    <citation type="journal article" date="2024" name="Nat. Commun.">
        <title>Phylogenomics reveals the evolutionary origins of lichenization in chlorophyte algae.</title>
        <authorList>
            <person name="Puginier C."/>
            <person name="Libourel C."/>
            <person name="Otte J."/>
            <person name="Skaloud P."/>
            <person name="Haon M."/>
            <person name="Grisel S."/>
            <person name="Petersen M."/>
            <person name="Berrin J.G."/>
            <person name="Delaux P.M."/>
            <person name="Dal Grande F."/>
            <person name="Keller J."/>
        </authorList>
    </citation>
    <scope>NUCLEOTIDE SEQUENCE [LARGE SCALE GENOMIC DNA]</scope>
    <source>
        <strain evidence="12 13">SAG 2036</strain>
    </source>
</reference>
<dbReference type="GO" id="GO:0005886">
    <property type="term" value="C:plasma membrane"/>
    <property type="evidence" value="ECO:0007669"/>
    <property type="project" value="TreeGrafter"/>
</dbReference>
<dbReference type="Proteomes" id="UP001465755">
    <property type="component" value="Unassembled WGS sequence"/>
</dbReference>
<dbReference type="PANTHER" id="PTHR10638">
    <property type="entry name" value="COPPER AMINE OXIDASE"/>
    <property type="match status" value="1"/>
</dbReference>
<dbReference type="Gene3D" id="2.70.98.20">
    <property type="entry name" value="Copper amine oxidase, catalytic domain"/>
    <property type="match status" value="1"/>
</dbReference>
<feature type="modified residue" description="2',4',5'-topaquinone" evidence="7">
    <location>
        <position position="523"/>
    </location>
</feature>
<dbReference type="InterPro" id="IPR015798">
    <property type="entry name" value="Cu_amine_oxidase_C"/>
</dbReference>
<keyword evidence="13" id="KW-1185">Reference proteome</keyword>
<dbReference type="InterPro" id="IPR016182">
    <property type="entry name" value="Cu_amine_oxidase_N-reg"/>
</dbReference>
<accession>A0AAW1NN22</accession>
<dbReference type="SUPFAM" id="SSF54416">
    <property type="entry name" value="Amine oxidase N-terminal region"/>
    <property type="match status" value="2"/>
</dbReference>
<evidence type="ECO:0000256" key="6">
    <source>
        <dbReference type="PIRSR" id="PIRSR600269-50"/>
    </source>
</evidence>
<dbReference type="AlphaFoldDB" id="A0AAW1NN22"/>
<comment type="cofactor">
    <cofactor evidence="8">
        <name>Cu cation</name>
        <dbReference type="ChEBI" id="CHEBI:23378"/>
    </cofactor>
    <text evidence="8">Contains 1 topaquinone per subunit.</text>
</comment>
<evidence type="ECO:0000256" key="3">
    <source>
        <dbReference type="ARBA" id="ARBA00022772"/>
    </source>
</evidence>
<keyword evidence="2 8" id="KW-0479">Metal-binding</keyword>
<evidence type="ECO:0000256" key="5">
    <source>
        <dbReference type="ARBA" id="ARBA00023008"/>
    </source>
</evidence>
<feature type="chain" id="PRO_5043576017" description="Amine oxidase" evidence="9">
    <location>
        <begin position="25"/>
        <end position="843"/>
    </location>
</feature>
<dbReference type="EMBL" id="JALJOQ010000165">
    <property type="protein sequence ID" value="KAK9792275.1"/>
    <property type="molecule type" value="Genomic_DNA"/>
</dbReference>
<dbReference type="SUPFAM" id="SSF49998">
    <property type="entry name" value="Amine oxidase catalytic domain"/>
    <property type="match status" value="1"/>
</dbReference>
<feature type="active site" description="Proton acceptor" evidence="6">
    <location>
        <position position="434"/>
    </location>
</feature>
<name>A0AAW1NN22_9CHLO</name>
<dbReference type="Pfam" id="PF02727">
    <property type="entry name" value="Cu_amine_oxidN2"/>
    <property type="match status" value="1"/>
</dbReference>
<dbReference type="GO" id="GO:0005507">
    <property type="term" value="F:copper ion binding"/>
    <property type="evidence" value="ECO:0007669"/>
    <property type="project" value="InterPro"/>
</dbReference>
<sequence length="843" mass="94248">MRGLSAFSAVILGLLLIATTCASGKRFLSTTPGRRRLAQIQGSIPIAAAIPADACPTPAFITNETTTNAIFDQLTVDEYLSVAQFLVQQSGFIFAGYFSASDAYTYQPDTSDVTENNNTIYNIFLDPPNKAQALTYLAGHGPVPARYAQAIVIRGDRAVPDTMIYKVGPLPISNATVAQQLYRDGEIPWYKRPFGDRGERHAWAPLLHATNVALTPVLLACVGQCIDFNNPQCANNTINQWPEPNWLREAQFPGSRINQWYHWFSPPAGGSSDELFPIPLYFKTNSTDLNPANWFAFDFEHCGQFFNTAEEMAHALETQAMQVCNATIWTSPNYNSLWSDDVPQGPGRPTSNIPGPRLYEPGGKRFQLWQGTSPTSRTFKWMGWEAHVTAEPWRGLQFHNIKYKGERIAYELAWQDQYVFYSGWQTAGQTLTLDATYQIGGSEYPLRPGYDCPETAAYMDVNVMGEWGQMYDYRGAVCFFENDLSTTNWRHFDYDDNDNDEPRVRGIRQYEFVVRTIATVCNYDYLATVSFRLDGEIDVAVRMAGYMQSSYWDDQHNLTANEGPFGLRAQQKLFSNLHDHLGVWKIDLDINGTANSFHKTTAGAATYEQIVGTTPLWADGQPQWPLKYLSDQLIETEAGWKLEFMRPAIFTIANDAVKSPWGNSRSYGIFHGATAPQLLPDSHPVINGSAAWSKWNVAVTLRKESEPFASTDYVDAHGPQNAVTSLTNFMDGDNIVSRDLVAWLSMGILHVPRQEDVPLIANLGSTFQLKPINYFMLLDSLDYIGNNDFQMCAPRQGNTVFNYTYPGPNPATGQYNDPSQTVDTPLFSPPPIPVNTTAELLSG</sequence>
<gene>
    <name evidence="12" type="ORF">WJX73_006852</name>
</gene>
<evidence type="ECO:0000256" key="1">
    <source>
        <dbReference type="ARBA" id="ARBA00007983"/>
    </source>
</evidence>
<feature type="active site" description="Schiff-base intermediate with substrate; via topaquinone" evidence="6">
    <location>
        <position position="523"/>
    </location>
</feature>